<dbReference type="GO" id="GO:0003962">
    <property type="term" value="F:cystathionine gamma-synthase activity"/>
    <property type="evidence" value="ECO:0007669"/>
    <property type="project" value="RHEA"/>
</dbReference>
<dbReference type="VEuPathDB" id="AmoebaDB:EIN_508930"/>
<comment type="catalytic activity">
    <reaction evidence="4">
        <text>O-succinyl-L-homoserine + L-cysteine = L,L-cystathionine + succinate + H(+)</text>
        <dbReference type="Rhea" id="RHEA:20397"/>
        <dbReference type="ChEBI" id="CHEBI:15378"/>
        <dbReference type="ChEBI" id="CHEBI:30031"/>
        <dbReference type="ChEBI" id="CHEBI:35235"/>
        <dbReference type="ChEBI" id="CHEBI:57661"/>
        <dbReference type="ChEBI" id="CHEBI:58161"/>
    </reaction>
</comment>
<protein>
    <recommendedName>
        <fullName evidence="6">plant cystathionine gamma-synthase</fullName>
        <ecNumber evidence="6">2.5.1.160</ecNumber>
    </recommendedName>
</protein>
<dbReference type="InterPro" id="IPR054542">
    <property type="entry name" value="Cys_met_metab_PP"/>
</dbReference>
<dbReference type="GO" id="GO:0005737">
    <property type="term" value="C:cytoplasm"/>
    <property type="evidence" value="ECO:0007669"/>
    <property type="project" value="TreeGrafter"/>
</dbReference>
<feature type="modified residue" description="N6-(pyridoxal phosphate)lysine" evidence="7">
    <location>
        <position position="206"/>
    </location>
</feature>
<dbReference type="FunFam" id="3.90.1150.10:FF:000033">
    <property type="entry name" value="Cystathionine gamma-synthase"/>
    <property type="match status" value="1"/>
</dbReference>
<dbReference type="OrthoDB" id="3512640at2759"/>
<dbReference type="EMBL" id="KB206320">
    <property type="protein sequence ID" value="ELP92882.1"/>
    <property type="molecule type" value="Genomic_DNA"/>
</dbReference>
<reference evidence="9 10" key="1">
    <citation type="submission" date="2012-10" db="EMBL/GenBank/DDBJ databases">
        <authorList>
            <person name="Zafar N."/>
            <person name="Inman J."/>
            <person name="Hall N."/>
            <person name="Lorenzi H."/>
            <person name="Caler E."/>
        </authorList>
    </citation>
    <scope>NUCLEOTIDE SEQUENCE [LARGE SCALE GENOMIC DNA]</scope>
    <source>
        <strain evidence="9 10">IP1</strain>
    </source>
</reference>
<dbReference type="SUPFAM" id="SSF53383">
    <property type="entry name" value="PLP-dependent transferases"/>
    <property type="match status" value="1"/>
</dbReference>
<keyword evidence="9" id="KW-0456">Lyase</keyword>
<comment type="cofactor">
    <cofactor evidence="1 8">
        <name>pyridoxal 5'-phosphate</name>
        <dbReference type="ChEBI" id="CHEBI:597326"/>
    </cofactor>
</comment>
<evidence type="ECO:0000256" key="5">
    <source>
        <dbReference type="ARBA" id="ARBA00093261"/>
    </source>
</evidence>
<dbReference type="Gene3D" id="3.40.640.10">
    <property type="entry name" value="Type I PLP-dependent aspartate aminotransferase-like (Major domain)"/>
    <property type="match status" value="1"/>
</dbReference>
<evidence type="ECO:0000256" key="3">
    <source>
        <dbReference type="ARBA" id="ARBA00060510"/>
    </source>
</evidence>
<evidence type="ECO:0000256" key="7">
    <source>
        <dbReference type="PIRSR" id="PIRSR001434-2"/>
    </source>
</evidence>
<organism evidence="9 10">
    <name type="scientific">Entamoeba invadens IP1</name>
    <dbReference type="NCBI Taxonomy" id="370355"/>
    <lineage>
        <taxon>Eukaryota</taxon>
        <taxon>Amoebozoa</taxon>
        <taxon>Evosea</taxon>
        <taxon>Archamoebae</taxon>
        <taxon>Mastigamoebida</taxon>
        <taxon>Entamoebidae</taxon>
        <taxon>Entamoeba</taxon>
    </lineage>
</organism>
<evidence type="ECO:0000256" key="4">
    <source>
        <dbReference type="ARBA" id="ARBA00093222"/>
    </source>
</evidence>
<dbReference type="PANTHER" id="PTHR11808">
    <property type="entry name" value="TRANS-SULFURATION ENZYME FAMILY MEMBER"/>
    <property type="match status" value="1"/>
</dbReference>
<dbReference type="Proteomes" id="UP000014680">
    <property type="component" value="Unassembled WGS sequence"/>
</dbReference>
<dbReference type="InterPro" id="IPR000277">
    <property type="entry name" value="Cys/Met-Metab_PyrdxlP-dep_enz"/>
</dbReference>
<evidence type="ECO:0000313" key="9">
    <source>
        <dbReference type="EMBL" id="ELP92882.1"/>
    </source>
</evidence>
<dbReference type="AlphaFoldDB" id="A0A0A1UCC0"/>
<name>A0A0A1UCC0_ENTIV</name>
<dbReference type="InterPro" id="IPR015422">
    <property type="entry name" value="PyrdxlP-dep_Trfase_small"/>
</dbReference>
<dbReference type="PIRSF" id="PIRSF001434">
    <property type="entry name" value="CGS"/>
    <property type="match status" value="1"/>
</dbReference>
<dbReference type="GO" id="GO:0019346">
    <property type="term" value="P:transsulfuration"/>
    <property type="evidence" value="ECO:0007669"/>
    <property type="project" value="InterPro"/>
</dbReference>
<evidence type="ECO:0000313" key="10">
    <source>
        <dbReference type="Proteomes" id="UP000014680"/>
    </source>
</evidence>
<dbReference type="KEGG" id="eiv:EIN_508930"/>
<comment type="similarity">
    <text evidence="8">Belongs to the trans-sulfuration enzymes family.</text>
</comment>
<dbReference type="EC" id="2.5.1.160" evidence="6"/>
<dbReference type="RefSeq" id="XP_004259653.1">
    <property type="nucleotide sequence ID" value="XM_004259605.1"/>
</dbReference>
<evidence type="ECO:0000256" key="2">
    <source>
        <dbReference type="ARBA" id="ARBA00022898"/>
    </source>
</evidence>
<dbReference type="GO" id="GO:0009086">
    <property type="term" value="P:methionine biosynthetic process"/>
    <property type="evidence" value="ECO:0007669"/>
    <property type="project" value="UniProtKB-ARBA"/>
</dbReference>
<gene>
    <name evidence="9" type="ORF">EIN_508930</name>
</gene>
<dbReference type="OMA" id="NAFQIIQ"/>
<keyword evidence="2 7" id="KW-0663">Pyridoxal phosphate</keyword>
<evidence type="ECO:0000256" key="1">
    <source>
        <dbReference type="ARBA" id="ARBA00001933"/>
    </source>
</evidence>
<dbReference type="Pfam" id="PF01053">
    <property type="entry name" value="Cys_Met_Meta_PP"/>
    <property type="match status" value="1"/>
</dbReference>
<accession>A0A0A1UCC0</accession>
<sequence>MSDSNNLQTQLLHSEKTHLNHSHILPIFQTSTFCFDSTKHGADICLGKADGHVYSRISNPSVEQFEEMVKNAEHAEGSAAFSCGMGAINSSVLAFLQKGEHLIAGDTLYGCTVSLFTHWLPRFGVEVDLVDTSDMENVKNAWKSNTKMVYLETPANPTNKISDIESIANICHERGARLVVDGTFTSPVFMKPLDLGADISLHSCTKYINGHGDVVAGVTSTKTKADIEIIKTYRKDAGSLMSPMDAFLCVRGMKTLPLRMQVHHENGLKVARYLEKHPKIIRVNHPGLETFPNHELAMKQMSGFGSTFSFELKTFESAKKLMEHVKLCTLAVSLGCVDTLIEHPASMTHAAVPENIMRLQGITPEMVRISIGLENADDIIADLDQALAMC</sequence>
<dbReference type="Gene3D" id="3.90.1150.10">
    <property type="entry name" value="Aspartate Aminotransferase, domain 1"/>
    <property type="match status" value="1"/>
</dbReference>
<proteinExistence type="inferred from homology"/>
<dbReference type="FunFam" id="3.40.640.10:FF:000046">
    <property type="entry name" value="Cystathionine gamma-lyase"/>
    <property type="match status" value="1"/>
</dbReference>
<dbReference type="PROSITE" id="PS00868">
    <property type="entry name" value="CYS_MET_METAB_PP"/>
    <property type="match status" value="1"/>
</dbReference>
<dbReference type="GeneID" id="14891817"/>
<comment type="pathway">
    <text evidence="3">Amino-acid biosynthesis; L-methionine biosynthesis via de novo pathway; L-cystathionine from O-succinyl-L-homoserine: step 1/1.</text>
</comment>
<evidence type="ECO:0000256" key="6">
    <source>
        <dbReference type="ARBA" id="ARBA00093596"/>
    </source>
</evidence>
<dbReference type="GO" id="GO:0016846">
    <property type="term" value="F:carbon-sulfur lyase activity"/>
    <property type="evidence" value="ECO:0007669"/>
    <property type="project" value="TreeGrafter"/>
</dbReference>
<dbReference type="CDD" id="cd00614">
    <property type="entry name" value="CGS_like"/>
    <property type="match status" value="1"/>
</dbReference>
<evidence type="ECO:0000256" key="8">
    <source>
        <dbReference type="RuleBase" id="RU362118"/>
    </source>
</evidence>
<keyword evidence="10" id="KW-1185">Reference proteome</keyword>
<dbReference type="GO" id="GO:0030170">
    <property type="term" value="F:pyridoxal phosphate binding"/>
    <property type="evidence" value="ECO:0007669"/>
    <property type="project" value="InterPro"/>
</dbReference>
<dbReference type="InterPro" id="IPR015421">
    <property type="entry name" value="PyrdxlP-dep_Trfase_major"/>
</dbReference>
<comment type="catalytic activity">
    <reaction evidence="5">
        <text>O-phospho-L-homoserine + L-cysteine = L,L-cystathionine + phosphate</text>
        <dbReference type="Rhea" id="RHEA:80891"/>
        <dbReference type="ChEBI" id="CHEBI:35235"/>
        <dbReference type="ChEBI" id="CHEBI:43474"/>
        <dbReference type="ChEBI" id="CHEBI:57590"/>
        <dbReference type="ChEBI" id="CHEBI:58161"/>
        <dbReference type="EC" id="2.5.1.160"/>
    </reaction>
</comment>
<dbReference type="PANTHER" id="PTHR11808:SF80">
    <property type="entry name" value="CYSTATHIONINE GAMMA-LYASE"/>
    <property type="match status" value="1"/>
</dbReference>
<dbReference type="InterPro" id="IPR015424">
    <property type="entry name" value="PyrdxlP-dep_Trfase"/>
</dbReference>